<dbReference type="RefSeq" id="WP_188670684.1">
    <property type="nucleotide sequence ID" value="NZ_BMKA01000001.1"/>
</dbReference>
<name>A0A916VMR1_9RHOB</name>
<dbReference type="Pfam" id="PF06620">
    <property type="entry name" value="DUF1150"/>
    <property type="match status" value="1"/>
</dbReference>
<accession>A0A916VMR1</accession>
<keyword evidence="2" id="KW-1185">Reference proteome</keyword>
<evidence type="ECO:0008006" key="3">
    <source>
        <dbReference type="Google" id="ProtNLM"/>
    </source>
</evidence>
<proteinExistence type="predicted"/>
<evidence type="ECO:0000313" key="2">
    <source>
        <dbReference type="Proteomes" id="UP000628017"/>
    </source>
</evidence>
<dbReference type="EMBL" id="BMKA01000001">
    <property type="protein sequence ID" value="GGA08516.1"/>
    <property type="molecule type" value="Genomic_DNA"/>
</dbReference>
<comment type="caution">
    <text evidence="1">The sequence shown here is derived from an EMBL/GenBank/DDBJ whole genome shotgun (WGS) entry which is preliminary data.</text>
</comment>
<reference evidence="1" key="2">
    <citation type="submission" date="2020-09" db="EMBL/GenBank/DDBJ databases">
        <authorList>
            <person name="Sun Q."/>
            <person name="Zhou Y."/>
        </authorList>
    </citation>
    <scope>NUCLEOTIDE SEQUENCE</scope>
    <source>
        <strain evidence="1">CGMCC 1.15880</strain>
    </source>
</reference>
<evidence type="ECO:0000313" key="1">
    <source>
        <dbReference type="EMBL" id="GGA08516.1"/>
    </source>
</evidence>
<dbReference type="AlphaFoldDB" id="A0A916VMR1"/>
<protein>
    <recommendedName>
        <fullName evidence="3">DUF1150 domain-containing protein</fullName>
    </recommendedName>
</protein>
<reference evidence="1" key="1">
    <citation type="journal article" date="2014" name="Int. J. Syst. Evol. Microbiol.">
        <title>Complete genome sequence of Corynebacterium casei LMG S-19264T (=DSM 44701T), isolated from a smear-ripened cheese.</title>
        <authorList>
            <consortium name="US DOE Joint Genome Institute (JGI-PGF)"/>
            <person name="Walter F."/>
            <person name="Albersmeier A."/>
            <person name="Kalinowski J."/>
            <person name="Ruckert C."/>
        </authorList>
    </citation>
    <scope>NUCLEOTIDE SEQUENCE</scope>
    <source>
        <strain evidence="1">CGMCC 1.15880</strain>
    </source>
</reference>
<sequence length="75" mass="8797">MDVKFNFPFKFDDRTVYVRPVEFSDLPEDLREQLQGDEHIYAIHSENGERLALAKDRDIAFALARTNEFEPVSVH</sequence>
<organism evidence="1 2">
    <name type="scientific">Neptunicoccus cionae</name>
    <dbReference type="NCBI Taxonomy" id="2035344"/>
    <lineage>
        <taxon>Bacteria</taxon>
        <taxon>Pseudomonadati</taxon>
        <taxon>Pseudomonadota</taxon>
        <taxon>Alphaproteobacteria</taxon>
        <taxon>Rhodobacterales</taxon>
        <taxon>Paracoccaceae</taxon>
        <taxon>Neptunicoccus</taxon>
    </lineage>
</organism>
<dbReference type="Proteomes" id="UP000628017">
    <property type="component" value="Unassembled WGS sequence"/>
</dbReference>
<gene>
    <name evidence="1" type="ORF">GCM10011498_05530</name>
</gene>
<dbReference type="InterPro" id="IPR009531">
    <property type="entry name" value="DUF1150"/>
</dbReference>